<feature type="signal peptide" evidence="2">
    <location>
        <begin position="1"/>
        <end position="23"/>
    </location>
</feature>
<dbReference type="InterPro" id="IPR012899">
    <property type="entry name" value="LTXXQ"/>
</dbReference>
<proteinExistence type="predicted"/>
<evidence type="ECO:0000256" key="2">
    <source>
        <dbReference type="SAM" id="SignalP"/>
    </source>
</evidence>
<feature type="region of interest" description="Disordered" evidence="1">
    <location>
        <begin position="134"/>
        <end position="156"/>
    </location>
</feature>
<dbReference type="OrthoDB" id="5771913at2"/>
<comment type="caution">
    <text evidence="3">The sequence shown here is derived from an EMBL/GenBank/DDBJ whole genome shotgun (WGS) entry which is preliminary data.</text>
</comment>
<evidence type="ECO:0000313" key="3">
    <source>
        <dbReference type="EMBL" id="KFI20067.1"/>
    </source>
</evidence>
<sequence length="156" mass="17647">MKKALLTVSVLMFAFTFPALSLAGGDDDHGKHRGHHGKHHSGYAHTVLSKAEELNLSDNQLGTIMRSHLDHQKVQKALMKKMHHSMAEAYKGLMNPATEEDALRAVAKKHNEIFNKLVENALEERSEVNNVLTEEQKNKLISMKKKHEDEDDEDDD</sequence>
<dbReference type="AlphaFoldDB" id="A0A0E2ZNW0"/>
<feature type="chain" id="PRO_5002408517" description="Zinc resistance-associated protein" evidence="2">
    <location>
        <begin position="24"/>
        <end position="156"/>
    </location>
</feature>
<evidence type="ECO:0000313" key="4">
    <source>
        <dbReference type="Proteomes" id="UP000028839"/>
    </source>
</evidence>
<dbReference type="Proteomes" id="UP000028839">
    <property type="component" value="Unassembled WGS sequence"/>
</dbReference>
<accession>A0A0E2ZNW0</accession>
<dbReference type="HOGENOM" id="CLU_1684726_0_0_6"/>
<dbReference type="EMBL" id="JPGN01000029">
    <property type="protein sequence ID" value="KFI20067.1"/>
    <property type="molecule type" value="Genomic_DNA"/>
</dbReference>
<evidence type="ECO:0008006" key="5">
    <source>
        <dbReference type="Google" id="ProtNLM"/>
    </source>
</evidence>
<name>A0A0E2ZNW0_9GAMM</name>
<dbReference type="Pfam" id="PF07813">
    <property type="entry name" value="LTXXQ"/>
    <property type="match status" value="1"/>
</dbReference>
<gene>
    <name evidence="3" type="ORF">IB75_05440</name>
</gene>
<protein>
    <recommendedName>
        <fullName evidence="5">Zinc resistance-associated protein</fullName>
    </recommendedName>
</protein>
<evidence type="ECO:0000256" key="1">
    <source>
        <dbReference type="SAM" id="MobiDB-lite"/>
    </source>
</evidence>
<reference evidence="3 4" key="1">
    <citation type="submission" date="2014-07" db="EMBL/GenBank/DDBJ databases">
        <title>Comparative analysis of Nitrosococcus oceani genome inventories of strains from Pacific and Atlantic gyres.</title>
        <authorList>
            <person name="Lim C.K."/>
            <person name="Wang L."/>
            <person name="Sayavedra-Soto L.A."/>
            <person name="Klotz M.G."/>
        </authorList>
    </citation>
    <scope>NUCLEOTIDE SEQUENCE [LARGE SCALE GENOMIC DNA]</scope>
    <source>
        <strain evidence="3 4">C-27</strain>
    </source>
</reference>
<organism evidence="3 4">
    <name type="scientific">Nitrosococcus oceani C-27</name>
    <dbReference type="NCBI Taxonomy" id="314279"/>
    <lineage>
        <taxon>Bacteria</taxon>
        <taxon>Pseudomonadati</taxon>
        <taxon>Pseudomonadota</taxon>
        <taxon>Gammaproteobacteria</taxon>
        <taxon>Chromatiales</taxon>
        <taxon>Chromatiaceae</taxon>
        <taxon>Nitrosococcus</taxon>
    </lineage>
</organism>
<dbReference type="Gene3D" id="1.20.120.1490">
    <property type="match status" value="1"/>
</dbReference>
<dbReference type="GO" id="GO:0042597">
    <property type="term" value="C:periplasmic space"/>
    <property type="evidence" value="ECO:0007669"/>
    <property type="project" value="InterPro"/>
</dbReference>
<keyword evidence="2" id="KW-0732">Signal</keyword>